<feature type="chain" id="PRO_5046243933" evidence="3">
    <location>
        <begin position="22"/>
        <end position="114"/>
    </location>
</feature>
<accession>A0ABW4UBA2</accession>
<evidence type="ECO:0000256" key="3">
    <source>
        <dbReference type="SAM" id="SignalP"/>
    </source>
</evidence>
<keyword evidence="6" id="KW-1185">Reference proteome</keyword>
<dbReference type="SMART" id="SM00247">
    <property type="entry name" value="XTALbg"/>
    <property type="match status" value="1"/>
</dbReference>
<feature type="domain" description="Beta/gamma crystallin 'Greek key'" evidence="4">
    <location>
        <begin position="28"/>
        <end position="110"/>
    </location>
</feature>
<organism evidence="5 6">
    <name type="scientific">Mesorhizobium newzealandense</name>
    <dbReference type="NCBI Taxonomy" id="1300302"/>
    <lineage>
        <taxon>Bacteria</taxon>
        <taxon>Pseudomonadati</taxon>
        <taxon>Pseudomonadota</taxon>
        <taxon>Alphaproteobacteria</taxon>
        <taxon>Hyphomicrobiales</taxon>
        <taxon>Phyllobacteriaceae</taxon>
        <taxon>Mesorhizobium</taxon>
    </lineage>
</organism>
<dbReference type="SUPFAM" id="SSF49695">
    <property type="entry name" value="gamma-Crystallin-like"/>
    <property type="match status" value="1"/>
</dbReference>
<name>A0ABW4UBA2_9HYPH</name>
<protein>
    <submittedName>
        <fullName evidence="5">Peptidase inhibitor family I36 protein</fullName>
    </submittedName>
</protein>
<evidence type="ECO:0000313" key="5">
    <source>
        <dbReference type="EMBL" id="MFD1982919.1"/>
    </source>
</evidence>
<evidence type="ECO:0000256" key="2">
    <source>
        <dbReference type="ARBA" id="ARBA00022737"/>
    </source>
</evidence>
<dbReference type="InterPro" id="IPR011024">
    <property type="entry name" value="G_crystallin-like"/>
</dbReference>
<reference evidence="6" key="1">
    <citation type="journal article" date="2019" name="Int. J. Syst. Evol. Microbiol.">
        <title>The Global Catalogue of Microorganisms (GCM) 10K type strain sequencing project: providing services to taxonomists for standard genome sequencing and annotation.</title>
        <authorList>
            <consortium name="The Broad Institute Genomics Platform"/>
            <consortium name="The Broad Institute Genome Sequencing Center for Infectious Disease"/>
            <person name="Wu L."/>
            <person name="Ma J."/>
        </authorList>
    </citation>
    <scope>NUCLEOTIDE SEQUENCE [LARGE SCALE GENOMIC DNA]</scope>
    <source>
        <strain evidence="6">CGMCC 1.16225</strain>
    </source>
</reference>
<feature type="signal peptide" evidence="3">
    <location>
        <begin position="1"/>
        <end position="21"/>
    </location>
</feature>
<sequence>MKRLAILTAVASVLCADGASAQYVDEPACIMFEHANFRGRSIGMGPEDSVNFRGGQFWNDRVSSVIVRRGCTLIAYEDSRLEGRSIEIRRRIRNFGGSEWNDRISSAECYCDDY</sequence>
<proteinExistence type="inferred from homology"/>
<dbReference type="Proteomes" id="UP001597405">
    <property type="component" value="Unassembled WGS sequence"/>
</dbReference>
<dbReference type="EMBL" id="JBHUGZ010000007">
    <property type="protein sequence ID" value="MFD1982919.1"/>
    <property type="molecule type" value="Genomic_DNA"/>
</dbReference>
<comment type="caution">
    <text evidence="5">The sequence shown here is derived from an EMBL/GenBank/DDBJ whole genome shotgun (WGS) entry which is preliminary data.</text>
</comment>
<dbReference type="Gene3D" id="2.60.20.10">
    <property type="entry name" value="Crystallins"/>
    <property type="match status" value="1"/>
</dbReference>
<comment type="similarity">
    <text evidence="1">Belongs to the beta/gamma-crystallin family.</text>
</comment>
<dbReference type="InterPro" id="IPR001064">
    <property type="entry name" value="Beta/gamma_crystallin"/>
</dbReference>
<gene>
    <name evidence="5" type="ORF">ACFSOZ_09560</name>
</gene>
<dbReference type="RefSeq" id="WP_379096498.1">
    <property type="nucleotide sequence ID" value="NZ_JBHUGZ010000007.1"/>
</dbReference>
<keyword evidence="2" id="KW-0677">Repeat</keyword>
<evidence type="ECO:0000313" key="6">
    <source>
        <dbReference type="Proteomes" id="UP001597405"/>
    </source>
</evidence>
<evidence type="ECO:0000256" key="1">
    <source>
        <dbReference type="ARBA" id="ARBA00009646"/>
    </source>
</evidence>
<dbReference type="Pfam" id="PF03995">
    <property type="entry name" value="Inhibitor_I36"/>
    <property type="match status" value="1"/>
</dbReference>
<keyword evidence="3" id="KW-0732">Signal</keyword>
<evidence type="ECO:0000259" key="4">
    <source>
        <dbReference type="SMART" id="SM00247"/>
    </source>
</evidence>